<dbReference type="PANTHER" id="PTHR43701:SF2">
    <property type="entry name" value="MEMBRANE TRANSPORTER PROTEIN YJNA-RELATED"/>
    <property type="match status" value="1"/>
</dbReference>
<name>I7KVU8_9CLOT</name>
<proteinExistence type="inferred from homology"/>
<sequence length="123" mass="13304">MIIFIISLISGIISGMGIGGGTILIPALIIFLNVKQQIAQSTNLLIFIPTAIVALYTHIKQGNIEKNVLKTLIIFGIIGSIIGSILAVSLGSSLLKKMFGVFLLFMGAYEIYLSRKEKAHRQS</sequence>
<evidence type="ECO:0000256" key="1">
    <source>
        <dbReference type="ARBA" id="ARBA00004141"/>
    </source>
</evidence>
<dbReference type="Pfam" id="PF01925">
    <property type="entry name" value="TauE"/>
    <property type="match status" value="1"/>
</dbReference>
<dbReference type="PANTHER" id="PTHR43701">
    <property type="entry name" value="MEMBRANE TRANSPORTER PROTEIN MJ0441-RELATED"/>
    <property type="match status" value="1"/>
</dbReference>
<reference evidence="7 8" key="1">
    <citation type="journal article" date="2011" name="J. Bacteriol.">
        <title>Draft genome sequence of Caloramator australicus strain RC3T, a thermoanaerobe from the Great Artesian Basin of Australia.</title>
        <authorList>
            <person name="Ogg C.D."/>
            <person name="Patel B.K.C."/>
        </authorList>
    </citation>
    <scope>NUCLEOTIDE SEQUENCE [LARGE SCALE GENOMIC DNA]</scope>
    <source>
        <strain evidence="7 8">RC3</strain>
    </source>
</reference>
<accession>I7KVU8</accession>
<evidence type="ECO:0000256" key="3">
    <source>
        <dbReference type="ARBA" id="ARBA00022692"/>
    </source>
</evidence>
<protein>
    <recommendedName>
        <fullName evidence="6">Probable membrane transporter protein</fullName>
    </recommendedName>
</protein>
<comment type="caution">
    <text evidence="7">The sequence shown here is derived from an EMBL/GenBank/DDBJ whole genome shotgun (WGS) entry which is preliminary data.</text>
</comment>
<evidence type="ECO:0000256" key="5">
    <source>
        <dbReference type="ARBA" id="ARBA00023136"/>
    </source>
</evidence>
<evidence type="ECO:0000313" key="8">
    <source>
        <dbReference type="Proteomes" id="UP000007652"/>
    </source>
</evidence>
<dbReference type="RefSeq" id="WP_008909465.1">
    <property type="nucleotide sequence ID" value="NZ_CAKP01000113.1"/>
</dbReference>
<organism evidence="7 8">
    <name type="scientific">Caloramator australicus RC3</name>
    <dbReference type="NCBI Taxonomy" id="857293"/>
    <lineage>
        <taxon>Bacteria</taxon>
        <taxon>Bacillati</taxon>
        <taxon>Bacillota</taxon>
        <taxon>Clostridia</taxon>
        <taxon>Eubacteriales</taxon>
        <taxon>Clostridiaceae</taxon>
        <taxon>Caloramator</taxon>
    </lineage>
</organism>
<comment type="similarity">
    <text evidence="2 6">Belongs to the 4-toluene sulfonate uptake permease (TSUP) (TC 2.A.102) family.</text>
</comment>
<dbReference type="Proteomes" id="UP000007652">
    <property type="component" value="Unassembled WGS sequence"/>
</dbReference>
<keyword evidence="6" id="KW-1003">Cell membrane</keyword>
<dbReference type="OrthoDB" id="25340at2"/>
<gene>
    <name evidence="7" type="ORF">CAAU_2125</name>
</gene>
<feature type="transmembrane region" description="Helical" evidence="6">
    <location>
        <begin position="68"/>
        <end position="88"/>
    </location>
</feature>
<dbReference type="STRING" id="857293.CAAU_2125"/>
<feature type="transmembrane region" description="Helical" evidence="6">
    <location>
        <begin position="12"/>
        <end position="32"/>
    </location>
</feature>
<dbReference type="InterPro" id="IPR051598">
    <property type="entry name" value="TSUP/Inactive_protease-like"/>
</dbReference>
<keyword evidence="4 6" id="KW-1133">Transmembrane helix</keyword>
<keyword evidence="5 6" id="KW-0472">Membrane</keyword>
<feature type="transmembrane region" description="Helical" evidence="6">
    <location>
        <begin position="94"/>
        <end position="113"/>
    </location>
</feature>
<dbReference type="AlphaFoldDB" id="I7KVU8"/>
<evidence type="ECO:0000256" key="2">
    <source>
        <dbReference type="ARBA" id="ARBA00009142"/>
    </source>
</evidence>
<keyword evidence="8" id="KW-1185">Reference proteome</keyword>
<evidence type="ECO:0000256" key="6">
    <source>
        <dbReference type="RuleBase" id="RU363041"/>
    </source>
</evidence>
<dbReference type="GO" id="GO:0005886">
    <property type="term" value="C:plasma membrane"/>
    <property type="evidence" value="ECO:0007669"/>
    <property type="project" value="UniProtKB-SubCell"/>
</dbReference>
<keyword evidence="3 6" id="KW-0812">Transmembrane</keyword>
<comment type="subcellular location">
    <subcellularLocation>
        <location evidence="6">Cell membrane</location>
        <topology evidence="6">Multi-pass membrane protein</topology>
    </subcellularLocation>
    <subcellularLocation>
        <location evidence="1">Membrane</location>
        <topology evidence="1">Multi-pass membrane protein</topology>
    </subcellularLocation>
</comment>
<feature type="transmembrane region" description="Helical" evidence="6">
    <location>
        <begin position="38"/>
        <end position="56"/>
    </location>
</feature>
<dbReference type="eggNOG" id="COG0730">
    <property type="taxonomic scope" value="Bacteria"/>
</dbReference>
<dbReference type="EMBL" id="CAKP01000113">
    <property type="protein sequence ID" value="CCJ34209.1"/>
    <property type="molecule type" value="Genomic_DNA"/>
</dbReference>
<evidence type="ECO:0000313" key="7">
    <source>
        <dbReference type="EMBL" id="CCJ34209.1"/>
    </source>
</evidence>
<dbReference type="InterPro" id="IPR002781">
    <property type="entry name" value="TM_pro_TauE-like"/>
</dbReference>
<evidence type="ECO:0000256" key="4">
    <source>
        <dbReference type="ARBA" id="ARBA00022989"/>
    </source>
</evidence>